<dbReference type="GO" id="GO:0012505">
    <property type="term" value="C:endomembrane system"/>
    <property type="evidence" value="ECO:0007669"/>
    <property type="project" value="UniProtKB-SubCell"/>
</dbReference>
<feature type="binding site" evidence="8">
    <location>
        <position position="110"/>
    </location>
    <ligand>
        <name>UDP-alpha-D-glucose</name>
        <dbReference type="ChEBI" id="CHEBI:58885"/>
    </ligand>
</feature>
<dbReference type="AlphaFoldDB" id="A0A7J6X0L2"/>
<dbReference type="GO" id="GO:0016760">
    <property type="term" value="F:cellulose synthase (UDP-forming) activity"/>
    <property type="evidence" value="ECO:0007669"/>
    <property type="project" value="InterPro"/>
</dbReference>
<keyword evidence="5 10" id="KW-1133">Transmembrane helix</keyword>
<dbReference type="PANTHER" id="PTHR13301">
    <property type="entry name" value="X-BOX TRANSCRIPTION FACTOR-RELATED"/>
    <property type="match status" value="1"/>
</dbReference>
<dbReference type="GO" id="GO:0016020">
    <property type="term" value="C:membrane"/>
    <property type="evidence" value="ECO:0007669"/>
    <property type="project" value="InterPro"/>
</dbReference>
<gene>
    <name evidence="11" type="ORF">FRX31_008143</name>
</gene>
<feature type="binding site" evidence="9">
    <location>
        <position position="268"/>
    </location>
    <ligand>
        <name>Mn(2+)</name>
        <dbReference type="ChEBI" id="CHEBI:29035"/>
    </ligand>
</feature>
<dbReference type="GO" id="GO:0071555">
    <property type="term" value="P:cell wall organization"/>
    <property type="evidence" value="ECO:0007669"/>
    <property type="project" value="UniProtKB-KW"/>
</dbReference>
<dbReference type="EMBL" id="JABWDY010008359">
    <property type="protein sequence ID" value="KAF5202270.1"/>
    <property type="molecule type" value="Genomic_DNA"/>
</dbReference>
<feature type="binding site" evidence="8">
    <location>
        <position position="139"/>
    </location>
    <ligand>
        <name>UDP-alpha-D-glucose</name>
        <dbReference type="ChEBI" id="CHEBI:58885"/>
    </ligand>
</feature>
<dbReference type="OrthoDB" id="72851at2759"/>
<feature type="transmembrane region" description="Helical" evidence="10">
    <location>
        <begin position="52"/>
        <end position="71"/>
    </location>
</feature>
<evidence type="ECO:0000313" key="12">
    <source>
        <dbReference type="Proteomes" id="UP000554482"/>
    </source>
</evidence>
<evidence type="ECO:0000256" key="10">
    <source>
        <dbReference type="SAM" id="Phobius"/>
    </source>
</evidence>
<evidence type="ECO:0000256" key="7">
    <source>
        <dbReference type="ARBA" id="ARBA00023316"/>
    </source>
</evidence>
<keyword evidence="12" id="KW-1185">Reference proteome</keyword>
<reference evidence="11 12" key="1">
    <citation type="submission" date="2020-06" db="EMBL/GenBank/DDBJ databases">
        <title>Transcriptomic and genomic resources for Thalictrum thalictroides and T. hernandezii: Facilitating candidate gene discovery in an emerging model plant lineage.</title>
        <authorList>
            <person name="Arias T."/>
            <person name="Riano-Pachon D.M."/>
            <person name="Di Stilio V.S."/>
        </authorList>
    </citation>
    <scope>NUCLEOTIDE SEQUENCE [LARGE SCALE GENOMIC DNA]</scope>
    <source>
        <strain evidence="12">cv. WT478/WT964</strain>
        <tissue evidence="11">Leaves</tissue>
    </source>
</reference>
<dbReference type="InterPro" id="IPR029044">
    <property type="entry name" value="Nucleotide-diphossugar_trans"/>
</dbReference>
<feature type="binding site" evidence="8">
    <location>
        <position position="109"/>
    </location>
    <ligand>
        <name>UDP-alpha-D-glucose</name>
        <dbReference type="ChEBI" id="CHEBI:58885"/>
    </ligand>
</feature>
<evidence type="ECO:0000256" key="2">
    <source>
        <dbReference type="ARBA" id="ARBA00022676"/>
    </source>
</evidence>
<keyword evidence="3" id="KW-0808">Transferase</keyword>
<proteinExistence type="predicted"/>
<keyword evidence="6 10" id="KW-0472">Membrane</keyword>
<keyword evidence="2" id="KW-0328">Glycosyltransferase</keyword>
<dbReference type="Gene3D" id="3.90.550.10">
    <property type="entry name" value="Spore Coat Polysaccharide Biosynthesis Protein SpsA, Chain A"/>
    <property type="match status" value="2"/>
</dbReference>
<dbReference type="GO" id="GO:0030244">
    <property type="term" value="P:cellulose biosynthetic process"/>
    <property type="evidence" value="ECO:0007669"/>
    <property type="project" value="InterPro"/>
</dbReference>
<evidence type="ECO:0000256" key="3">
    <source>
        <dbReference type="ARBA" id="ARBA00022679"/>
    </source>
</evidence>
<sequence>MEPKLPLHVYQVHQSFATINKIHTLFFFISLLSLLYYRFSILFQRTTSQIPILPWLLITMSEFLLSLYWILAQAYRWRPVSRTVFTERLPNNEDLPPIDVFIFTCDPMKEPTVGVMNTVISALCIDYPPEKLFVYLSDDGGAPITLYATREAYNFAKKWAPFCKKYGIKTIAPEAYFSKLNDEEHPRLSSEFLENLEEIKSRYKVFKQLVEKAIQSDESCLSSSGNRSACIEVMRENATDEFLKNKVEVPHLVYVSREKRSNCHHKFKAGAINVLLRVSGIISNSPCILFLDCDMYCNDPMSARQAMCFHLDPQISSSLAFVQYPQTFHNVSKNDIYNTPMRTYIDLFEGKKRFGPSDAFLASIYPNQKQIFIDNNEAASNTLIEEATVVASCTYEEHTKWGKQASSR</sequence>
<accession>A0A7J6X0L2</accession>
<evidence type="ECO:0000256" key="1">
    <source>
        <dbReference type="ARBA" id="ARBA00004127"/>
    </source>
</evidence>
<evidence type="ECO:0000313" key="11">
    <source>
        <dbReference type="EMBL" id="KAF5202270.1"/>
    </source>
</evidence>
<evidence type="ECO:0000256" key="5">
    <source>
        <dbReference type="ARBA" id="ARBA00022989"/>
    </source>
</evidence>
<feature type="binding site" evidence="9">
    <location>
        <position position="292"/>
    </location>
    <ligand>
        <name>Mn(2+)</name>
        <dbReference type="ChEBI" id="CHEBI:29035"/>
    </ligand>
</feature>
<evidence type="ECO:0000256" key="6">
    <source>
        <dbReference type="ARBA" id="ARBA00023136"/>
    </source>
</evidence>
<organism evidence="11 12">
    <name type="scientific">Thalictrum thalictroides</name>
    <name type="common">Rue-anemone</name>
    <name type="synonym">Anemone thalictroides</name>
    <dbReference type="NCBI Taxonomy" id="46969"/>
    <lineage>
        <taxon>Eukaryota</taxon>
        <taxon>Viridiplantae</taxon>
        <taxon>Streptophyta</taxon>
        <taxon>Embryophyta</taxon>
        <taxon>Tracheophyta</taxon>
        <taxon>Spermatophyta</taxon>
        <taxon>Magnoliopsida</taxon>
        <taxon>Ranunculales</taxon>
        <taxon>Ranunculaceae</taxon>
        <taxon>Thalictroideae</taxon>
        <taxon>Thalictrum</taxon>
    </lineage>
</organism>
<dbReference type="Pfam" id="PF03552">
    <property type="entry name" value="Cellulose_synt"/>
    <property type="match status" value="2"/>
</dbReference>
<evidence type="ECO:0000256" key="8">
    <source>
        <dbReference type="PIRSR" id="PIRSR605150-2"/>
    </source>
</evidence>
<name>A0A7J6X0L2_THATH</name>
<comment type="caution">
    <text evidence="11">The sequence shown here is derived from an EMBL/GenBank/DDBJ whole genome shotgun (WGS) entry which is preliminary data.</text>
</comment>
<keyword evidence="7" id="KW-0961">Cell wall biogenesis/degradation</keyword>
<feature type="transmembrane region" description="Helical" evidence="10">
    <location>
        <begin position="22"/>
        <end position="40"/>
    </location>
</feature>
<evidence type="ECO:0000256" key="9">
    <source>
        <dbReference type="PIRSR" id="PIRSR605150-3"/>
    </source>
</evidence>
<comment type="subcellular location">
    <subcellularLocation>
        <location evidence="1">Endomembrane system</location>
        <topology evidence="1">Multi-pass membrane protein</topology>
    </subcellularLocation>
</comment>
<protein>
    <submittedName>
        <fullName evidence="11">Cellulose synthase-like protein e1</fullName>
    </submittedName>
</protein>
<evidence type="ECO:0000256" key="4">
    <source>
        <dbReference type="ARBA" id="ARBA00022692"/>
    </source>
</evidence>
<dbReference type="Proteomes" id="UP000554482">
    <property type="component" value="Unassembled WGS sequence"/>
</dbReference>
<dbReference type="InterPro" id="IPR005150">
    <property type="entry name" value="Cellulose_synth"/>
</dbReference>
<keyword evidence="4 10" id="KW-0812">Transmembrane</keyword>